<dbReference type="Pfam" id="PF00543">
    <property type="entry name" value="P-II"/>
    <property type="match status" value="1"/>
</dbReference>
<dbReference type="GO" id="GO:0006808">
    <property type="term" value="P:regulation of nitrogen utilization"/>
    <property type="evidence" value="ECO:0007669"/>
    <property type="project" value="InterPro"/>
</dbReference>
<sequence>MKELEFIINGEKLEALKNVLDQFSNRGITLTSAMGYGHQHGLRQVYTRDDRQGVALLPKISVRTVVPDDEVDSLVDAVVNRLGTSSFGDGKIFVRNIEQAIRIRTNERDDDAL</sequence>
<dbReference type="InterPro" id="IPR011322">
    <property type="entry name" value="N-reg_PII-like_a/b"/>
</dbReference>
<dbReference type="GO" id="GO:0005829">
    <property type="term" value="C:cytosol"/>
    <property type="evidence" value="ECO:0007669"/>
    <property type="project" value="TreeGrafter"/>
</dbReference>
<comment type="similarity">
    <text evidence="1">Belongs to the P(II) protein family.</text>
</comment>
<dbReference type="PROSITE" id="PS51343">
    <property type="entry name" value="PII_GLNB_DOM"/>
    <property type="match status" value="1"/>
</dbReference>
<dbReference type="PANTHER" id="PTHR30115:SF11">
    <property type="entry name" value="NITROGEN REGULATORY PROTEIN P-II HOMOLOG"/>
    <property type="match status" value="1"/>
</dbReference>
<dbReference type="PRINTS" id="PR00340">
    <property type="entry name" value="PIIGLNB"/>
</dbReference>
<evidence type="ECO:0000256" key="1">
    <source>
        <dbReference type="RuleBase" id="RU003936"/>
    </source>
</evidence>
<dbReference type="AlphaFoldDB" id="A0A6I5N4D2"/>
<evidence type="ECO:0000313" key="3">
    <source>
        <dbReference type="Proteomes" id="UP000469292"/>
    </source>
</evidence>
<dbReference type="GO" id="GO:0005524">
    <property type="term" value="F:ATP binding"/>
    <property type="evidence" value="ECO:0007669"/>
    <property type="project" value="TreeGrafter"/>
</dbReference>
<gene>
    <name evidence="2" type="ORF">F6S87_08035</name>
</gene>
<keyword evidence="3" id="KW-1185">Reference proteome</keyword>
<dbReference type="InterPro" id="IPR002187">
    <property type="entry name" value="N-reg_PII"/>
</dbReference>
<dbReference type="SMART" id="SM00938">
    <property type="entry name" value="P-II"/>
    <property type="match status" value="1"/>
</dbReference>
<comment type="caution">
    <text evidence="2">The sequence shown here is derived from an EMBL/GenBank/DDBJ whole genome shotgun (WGS) entry which is preliminary data.</text>
</comment>
<dbReference type="GO" id="GO:0030234">
    <property type="term" value="F:enzyme regulator activity"/>
    <property type="evidence" value="ECO:0007669"/>
    <property type="project" value="InterPro"/>
</dbReference>
<accession>A0A6I5N4D2</accession>
<proteinExistence type="inferred from homology"/>
<organism evidence="2 3">
    <name type="scientific">Bifidobacterium choloepi</name>
    <dbReference type="NCBI Taxonomy" id="2614131"/>
    <lineage>
        <taxon>Bacteria</taxon>
        <taxon>Bacillati</taxon>
        <taxon>Actinomycetota</taxon>
        <taxon>Actinomycetes</taxon>
        <taxon>Bifidobacteriales</taxon>
        <taxon>Bifidobacteriaceae</taxon>
        <taxon>Bifidobacterium</taxon>
    </lineage>
</organism>
<dbReference type="SUPFAM" id="SSF54913">
    <property type="entry name" value="GlnB-like"/>
    <property type="match status" value="1"/>
</dbReference>
<dbReference type="PANTHER" id="PTHR30115">
    <property type="entry name" value="NITROGEN REGULATORY PROTEIN P-II"/>
    <property type="match status" value="1"/>
</dbReference>
<reference evidence="2 3" key="1">
    <citation type="submission" date="2019-09" db="EMBL/GenBank/DDBJ databases">
        <title>Phylogenetic characterization of a novel taxon of the genus Bifidobacterium: Bifidobacterium choloepi sp. nov.</title>
        <authorList>
            <person name="Modesto M."/>
            <person name="Satti M."/>
        </authorList>
    </citation>
    <scope>NUCLEOTIDE SEQUENCE [LARGE SCALE GENOMIC DNA]</scope>
    <source>
        <strain evidence="2 3">BRDM6</strain>
    </source>
</reference>
<evidence type="ECO:0000313" key="2">
    <source>
        <dbReference type="EMBL" id="NEG70539.1"/>
    </source>
</evidence>
<name>A0A6I5N4D2_9BIFI</name>
<dbReference type="PROSITE" id="PS00638">
    <property type="entry name" value="PII_GLNB_CTER"/>
    <property type="match status" value="1"/>
</dbReference>
<dbReference type="RefSeq" id="WP_163228135.1">
    <property type="nucleotide sequence ID" value="NZ_VYSG01000004.1"/>
</dbReference>
<dbReference type="InterPro" id="IPR017918">
    <property type="entry name" value="N-reg_PII_CS"/>
</dbReference>
<dbReference type="Gene3D" id="3.30.70.120">
    <property type="match status" value="1"/>
</dbReference>
<dbReference type="Proteomes" id="UP000469292">
    <property type="component" value="Unassembled WGS sequence"/>
</dbReference>
<dbReference type="InterPro" id="IPR015867">
    <property type="entry name" value="N-reg_PII/ATP_PRibTrfase_C"/>
</dbReference>
<protein>
    <submittedName>
        <fullName evidence="2">P-II family nitrogen regulator</fullName>
    </submittedName>
</protein>
<dbReference type="EMBL" id="VYSG01000004">
    <property type="protein sequence ID" value="NEG70539.1"/>
    <property type="molecule type" value="Genomic_DNA"/>
</dbReference>